<keyword evidence="8" id="KW-1185">Reference proteome</keyword>
<dbReference type="Gene3D" id="3.40.190.10">
    <property type="entry name" value="Periplasmic binding protein-like II"/>
    <property type="match status" value="1"/>
</dbReference>
<dbReference type="PANTHER" id="PTHR43649:SF33">
    <property type="entry name" value="POLYGALACTURONAN_RHAMNOGALACTURONAN-BINDING PROTEIN YTCQ"/>
    <property type="match status" value="1"/>
</dbReference>
<dbReference type="InterPro" id="IPR006059">
    <property type="entry name" value="SBP"/>
</dbReference>
<evidence type="ECO:0000256" key="5">
    <source>
        <dbReference type="ARBA" id="ARBA00023288"/>
    </source>
</evidence>
<sequence>MMKKLLAGTLASVIVLGTALNVSAAEDASTQGKNTFVDGATDLNFWTFQELHVGFWTTMADVWNEQNPDRAINLTVTSGESQPMHSKLLIACQSGSGAPDLADVEIGYYGSFLKDGYLLPINEAVEPYKDDIVFSRVSMYGDTEGNYYGVDFHLGETVTYYNMDIMNEAGVDPAEIVTWDDYAEAGRKVLEATGKPMFAVETNDLFLPQAMLLEKGGQYVDEEGNPNLATQEHADVINFIRGLLDEGVCEIAPGGGVHKEEWYGHLNSGGVASLTMPLWYMGRFTDYCSDLKGKIAIYPIPVWNEGDVRAVLQGGTGTSVIKGTEHEQLAKDFLAFAKLSKEGCTYEWDVLGFDPIRTELWDDPAITENKDNKFLSYFTTNPFDVLKANGTDIIAPNIAGAYSAVYGSLVSTTYANAFEISADQDAMELLQSEQDSIIY</sequence>
<gene>
    <name evidence="7" type="ORF">C7383_11090</name>
</gene>
<feature type="signal peptide" evidence="6">
    <location>
        <begin position="1"/>
        <end position="24"/>
    </location>
</feature>
<evidence type="ECO:0000256" key="4">
    <source>
        <dbReference type="ARBA" id="ARBA00023139"/>
    </source>
</evidence>
<dbReference type="Pfam" id="PF01547">
    <property type="entry name" value="SBP_bac_1"/>
    <property type="match status" value="1"/>
</dbReference>
<dbReference type="AlphaFoldDB" id="A0AB73T1H3"/>
<keyword evidence="3" id="KW-0472">Membrane</keyword>
<evidence type="ECO:0000256" key="1">
    <source>
        <dbReference type="ARBA" id="ARBA00022475"/>
    </source>
</evidence>
<protein>
    <submittedName>
        <fullName evidence="7">Arabinosaccharide transport system substrate-binding protein</fullName>
    </submittedName>
</protein>
<proteinExistence type="predicted"/>
<keyword evidence="1" id="KW-1003">Cell membrane</keyword>
<reference evidence="7 8" key="1">
    <citation type="submission" date="2018-05" db="EMBL/GenBank/DDBJ databases">
        <authorList>
            <person name="Goeker M."/>
            <person name="Huntemann M."/>
            <person name="Clum A."/>
            <person name="Pillay M."/>
            <person name="Palaniappan K."/>
            <person name="Varghese N."/>
            <person name="Mikhailova N."/>
            <person name="Stamatis D."/>
            <person name="Reddy T."/>
            <person name="Daum C."/>
            <person name="Shapiro N."/>
            <person name="Ivanova N."/>
            <person name="Kyrpides N."/>
            <person name="Woyke T."/>
        </authorList>
    </citation>
    <scope>NUCLEOTIDE SEQUENCE [LARGE SCALE GENOMIC DNA]</scope>
    <source>
        <strain evidence="7 8">DSM 26524</strain>
    </source>
</reference>
<accession>A0AB73T1H3</accession>
<keyword evidence="5" id="KW-0449">Lipoprotein</keyword>
<dbReference type="SUPFAM" id="SSF53850">
    <property type="entry name" value="Periplasmic binding protein-like II"/>
    <property type="match status" value="1"/>
</dbReference>
<feature type="chain" id="PRO_5044503165" evidence="6">
    <location>
        <begin position="25"/>
        <end position="439"/>
    </location>
</feature>
<comment type="caution">
    <text evidence="7">The sequence shown here is derived from an EMBL/GenBank/DDBJ whole genome shotgun (WGS) entry which is preliminary data.</text>
</comment>
<evidence type="ECO:0000256" key="2">
    <source>
        <dbReference type="ARBA" id="ARBA00022729"/>
    </source>
</evidence>
<evidence type="ECO:0000256" key="6">
    <source>
        <dbReference type="SAM" id="SignalP"/>
    </source>
</evidence>
<keyword evidence="2 6" id="KW-0732">Signal</keyword>
<dbReference type="RefSeq" id="WP_109747390.1">
    <property type="nucleotide sequence ID" value="NZ_JANKBI010000009.1"/>
</dbReference>
<evidence type="ECO:0000256" key="3">
    <source>
        <dbReference type="ARBA" id="ARBA00023136"/>
    </source>
</evidence>
<organism evidence="7 8">
    <name type="scientific">Murimonas intestini</name>
    <dbReference type="NCBI Taxonomy" id="1337051"/>
    <lineage>
        <taxon>Bacteria</taxon>
        <taxon>Bacillati</taxon>
        <taxon>Bacillota</taxon>
        <taxon>Clostridia</taxon>
        <taxon>Lachnospirales</taxon>
        <taxon>Lachnospiraceae</taxon>
        <taxon>Murimonas</taxon>
    </lineage>
</organism>
<keyword evidence="4" id="KW-0564">Palmitate</keyword>
<evidence type="ECO:0000313" key="8">
    <source>
        <dbReference type="Proteomes" id="UP000245412"/>
    </source>
</evidence>
<dbReference type="EMBL" id="QGGY01000010">
    <property type="protein sequence ID" value="PWJ74050.1"/>
    <property type="molecule type" value="Genomic_DNA"/>
</dbReference>
<dbReference type="PANTHER" id="PTHR43649">
    <property type="entry name" value="ARABINOSE-BINDING PROTEIN-RELATED"/>
    <property type="match status" value="1"/>
</dbReference>
<evidence type="ECO:0000313" key="7">
    <source>
        <dbReference type="EMBL" id="PWJ74050.1"/>
    </source>
</evidence>
<dbReference type="Proteomes" id="UP000245412">
    <property type="component" value="Unassembled WGS sequence"/>
</dbReference>
<name>A0AB73T1H3_9FIRM</name>
<dbReference type="InterPro" id="IPR050490">
    <property type="entry name" value="Bact_solute-bd_prot1"/>
</dbReference>